<name>A0ABV8KQ89_9ACTN</name>
<evidence type="ECO:0000313" key="2">
    <source>
        <dbReference type="EMBL" id="MFC4108300.1"/>
    </source>
</evidence>
<evidence type="ECO:0000256" key="1">
    <source>
        <dbReference type="SAM" id="Coils"/>
    </source>
</evidence>
<keyword evidence="1" id="KW-0175">Coiled coil</keyword>
<dbReference type="RefSeq" id="WP_377548345.1">
    <property type="nucleotide sequence ID" value="NZ_JBHSBN010000014.1"/>
</dbReference>
<feature type="coiled-coil region" evidence="1">
    <location>
        <begin position="10"/>
        <end position="37"/>
    </location>
</feature>
<organism evidence="2 3">
    <name type="scientific">Micromonospora zhanjiangensis</name>
    <dbReference type="NCBI Taxonomy" id="1522057"/>
    <lineage>
        <taxon>Bacteria</taxon>
        <taxon>Bacillati</taxon>
        <taxon>Actinomycetota</taxon>
        <taxon>Actinomycetes</taxon>
        <taxon>Micromonosporales</taxon>
        <taxon>Micromonosporaceae</taxon>
        <taxon>Micromonospora</taxon>
    </lineage>
</organism>
<dbReference type="EMBL" id="JBHSBN010000014">
    <property type="protein sequence ID" value="MFC4108300.1"/>
    <property type="molecule type" value="Genomic_DNA"/>
</dbReference>
<evidence type="ECO:0000313" key="3">
    <source>
        <dbReference type="Proteomes" id="UP001595868"/>
    </source>
</evidence>
<gene>
    <name evidence="2" type="ORF">ACFOX0_20495</name>
</gene>
<reference evidence="3" key="1">
    <citation type="journal article" date="2019" name="Int. J. Syst. Evol. Microbiol.">
        <title>The Global Catalogue of Microorganisms (GCM) 10K type strain sequencing project: providing services to taxonomists for standard genome sequencing and annotation.</title>
        <authorList>
            <consortium name="The Broad Institute Genomics Platform"/>
            <consortium name="The Broad Institute Genome Sequencing Center for Infectious Disease"/>
            <person name="Wu L."/>
            <person name="Ma J."/>
        </authorList>
    </citation>
    <scope>NUCLEOTIDE SEQUENCE [LARGE SCALE GENOMIC DNA]</scope>
    <source>
        <strain evidence="3">2902at01</strain>
    </source>
</reference>
<keyword evidence="3" id="KW-1185">Reference proteome</keyword>
<comment type="caution">
    <text evidence="2">The sequence shown here is derived from an EMBL/GenBank/DDBJ whole genome shotgun (WGS) entry which is preliminary data.</text>
</comment>
<accession>A0ABV8KQ89</accession>
<proteinExistence type="predicted"/>
<protein>
    <submittedName>
        <fullName evidence="2">Uncharacterized protein</fullName>
    </submittedName>
</protein>
<dbReference type="Proteomes" id="UP001595868">
    <property type="component" value="Unassembled WGS sequence"/>
</dbReference>
<sequence>MVRDGEWLVPTNQQTELQRLRERVEELEKALAASQLAALEGRARLGVIAKIVRDDARCMRAPSVSFGAVRAALFAERPGKMFDGW</sequence>